<evidence type="ECO:0000313" key="3">
    <source>
        <dbReference type="Proteomes" id="UP000264330"/>
    </source>
</evidence>
<dbReference type="PANTHER" id="PTHR15020">
    <property type="entry name" value="FLAVIN REDUCTASE-RELATED"/>
    <property type="match status" value="1"/>
</dbReference>
<evidence type="ECO:0000313" key="2">
    <source>
        <dbReference type="EMBL" id="HCV81256.1"/>
    </source>
</evidence>
<sequence>MKVLIIGAHGKVGQRIAKAMSASEDFEPTAFIRKEEQQPIFEEMGVNTVVESLENTPEAIGEVIKNYDAVVFSAGSGGKTGDDKTIEIDLDGAIKSINQADKHGVKRFVMVSASHSDDRSYWGKVDGMKPYYTAKHYADLELKRSTLDYTILRPVTLTDNDEAGKVIMTSNPDKVNSKIPRQAVAETVLEVLKDSKTYGKVIEMSKGDDEIAEALAKFLS</sequence>
<dbReference type="InterPro" id="IPR016040">
    <property type="entry name" value="NAD(P)-bd_dom"/>
</dbReference>
<comment type="caution">
    <text evidence="2">The sequence shown here is derived from an EMBL/GenBank/DDBJ whole genome shotgun (WGS) entry which is preliminary data.</text>
</comment>
<dbReference type="Pfam" id="PF13460">
    <property type="entry name" value="NAD_binding_10"/>
    <property type="match status" value="1"/>
</dbReference>
<proteinExistence type="predicted"/>
<feature type="domain" description="NAD(P)-binding" evidence="1">
    <location>
        <begin position="7"/>
        <end position="194"/>
    </location>
</feature>
<name>A0A3D5J1W1_9FLAO</name>
<evidence type="ECO:0000259" key="1">
    <source>
        <dbReference type="Pfam" id="PF13460"/>
    </source>
</evidence>
<gene>
    <name evidence="2" type="ORF">DGQ38_09420</name>
</gene>
<dbReference type="Gene3D" id="3.40.50.720">
    <property type="entry name" value="NAD(P)-binding Rossmann-like Domain"/>
    <property type="match status" value="1"/>
</dbReference>
<dbReference type="InterPro" id="IPR036291">
    <property type="entry name" value="NAD(P)-bd_dom_sf"/>
</dbReference>
<dbReference type="Proteomes" id="UP000264330">
    <property type="component" value="Unassembled WGS sequence"/>
</dbReference>
<dbReference type="AlphaFoldDB" id="A0A3D5J1W1"/>
<dbReference type="SUPFAM" id="SSF51735">
    <property type="entry name" value="NAD(P)-binding Rossmann-fold domains"/>
    <property type="match status" value="1"/>
</dbReference>
<dbReference type="EMBL" id="DPMF01000224">
    <property type="protein sequence ID" value="HCV81256.1"/>
    <property type="molecule type" value="Genomic_DNA"/>
</dbReference>
<dbReference type="CDD" id="cd05243">
    <property type="entry name" value="SDR_a5"/>
    <property type="match status" value="1"/>
</dbReference>
<organism evidence="2 3">
    <name type="scientific">Zunongwangia profunda</name>
    <dbReference type="NCBI Taxonomy" id="398743"/>
    <lineage>
        <taxon>Bacteria</taxon>
        <taxon>Pseudomonadati</taxon>
        <taxon>Bacteroidota</taxon>
        <taxon>Flavobacteriia</taxon>
        <taxon>Flavobacteriales</taxon>
        <taxon>Flavobacteriaceae</taxon>
        <taxon>Zunongwangia</taxon>
    </lineage>
</organism>
<accession>A0A3D5J1W1</accession>
<reference evidence="2 3" key="1">
    <citation type="journal article" date="2018" name="Nat. Biotechnol.">
        <title>A standardized bacterial taxonomy based on genome phylogeny substantially revises the tree of life.</title>
        <authorList>
            <person name="Parks D.H."/>
            <person name="Chuvochina M."/>
            <person name="Waite D.W."/>
            <person name="Rinke C."/>
            <person name="Skarshewski A."/>
            <person name="Chaumeil P.A."/>
            <person name="Hugenholtz P."/>
        </authorList>
    </citation>
    <scope>NUCLEOTIDE SEQUENCE [LARGE SCALE GENOMIC DNA]</scope>
    <source>
        <strain evidence="2">UBA9359</strain>
    </source>
</reference>
<protein>
    <submittedName>
        <fullName evidence="2">NAD(P)-dependent oxidoreductase</fullName>
    </submittedName>
</protein>
<dbReference type="RefSeq" id="WP_228251214.1">
    <property type="nucleotide sequence ID" value="NZ_CAJXAW010000076.1"/>
</dbReference>
<dbReference type="PANTHER" id="PTHR15020:SF50">
    <property type="entry name" value="UPF0659 PROTEIN YMR090W"/>
    <property type="match status" value="1"/>
</dbReference>